<keyword evidence="2" id="KW-1185">Reference proteome</keyword>
<dbReference type="OrthoDB" id="5195323at2"/>
<dbReference type="Pfam" id="PF03995">
    <property type="entry name" value="Inhibitor_I36"/>
    <property type="match status" value="1"/>
</dbReference>
<dbReference type="GeneID" id="49381925"/>
<gene>
    <name evidence="1" type="ORF">SLAV_03935</name>
</gene>
<sequence length="137" mass="14606">MRKFRTTMLACALALPLLALPTTLTTASAAPADASGVAADGNYWVWADTNRGGPACGWSGNDSDWRTCGAGNNYDMNDRASSWWNNGYAGSLGDVRVYENIGYGGASTCAPNGSSGNIPWEWNDRISSHKWVTNCGF</sequence>
<organism evidence="1 2">
    <name type="scientific">Streptomyces lavendulae subsp. lavendulae</name>
    <dbReference type="NCBI Taxonomy" id="58340"/>
    <lineage>
        <taxon>Bacteria</taxon>
        <taxon>Bacillati</taxon>
        <taxon>Actinomycetota</taxon>
        <taxon>Actinomycetes</taxon>
        <taxon>Kitasatosporales</taxon>
        <taxon>Streptomycetaceae</taxon>
        <taxon>Streptomyces</taxon>
    </lineage>
</organism>
<protein>
    <submittedName>
        <fullName evidence="1">Uncharacterized protein</fullName>
    </submittedName>
</protein>
<dbReference type="EMBL" id="CP024985">
    <property type="protein sequence ID" value="ATZ22695.1"/>
    <property type="molecule type" value="Genomic_DNA"/>
</dbReference>
<dbReference type="AlphaFoldDB" id="A0A2K8PAP1"/>
<dbReference type="KEGG" id="slx:SLAV_03935"/>
<reference evidence="1 2" key="1">
    <citation type="submission" date="2017-11" db="EMBL/GenBank/DDBJ databases">
        <title>Complete genome sequence of Streptomyces lavendulae subsp. lavendulae CCM 3239 (formerly 'Streptomyces aureofaciens CCM 3239'), the producer of the angucycline-type antibiotic auricin.</title>
        <authorList>
            <person name="Busche T."/>
            <person name="Novakova R."/>
            <person name="Al'Dilaimi A."/>
            <person name="Homerova D."/>
            <person name="Feckova L."/>
            <person name="Rezuchova B."/>
            <person name="Mingyar E."/>
            <person name="Csolleiova D."/>
            <person name="Bekeova C."/>
            <person name="Winkler A."/>
            <person name="Sevcikova B."/>
            <person name="Kalinowski J."/>
            <person name="Kormanec J."/>
            <person name="Ruckert C."/>
        </authorList>
    </citation>
    <scope>NUCLEOTIDE SEQUENCE [LARGE SCALE GENOMIC DNA]</scope>
    <source>
        <strain evidence="1 2">CCM 3239</strain>
    </source>
</reference>
<evidence type="ECO:0000313" key="2">
    <source>
        <dbReference type="Proteomes" id="UP000231791"/>
    </source>
</evidence>
<dbReference type="RefSeq" id="WP_078950251.1">
    <property type="nucleotide sequence ID" value="NZ_BSRP01000001.1"/>
</dbReference>
<proteinExistence type="predicted"/>
<accession>A0A2K8PAP1</accession>
<dbReference type="Gene3D" id="2.60.20.10">
    <property type="entry name" value="Crystallins"/>
    <property type="match status" value="1"/>
</dbReference>
<dbReference type="Proteomes" id="UP000231791">
    <property type="component" value="Chromosome"/>
</dbReference>
<evidence type="ECO:0000313" key="1">
    <source>
        <dbReference type="EMBL" id="ATZ22695.1"/>
    </source>
</evidence>
<name>A0A2K8PAP1_STRLA</name>